<reference evidence="1 2" key="1">
    <citation type="submission" date="2024-07" db="EMBL/GenBank/DDBJ databases">
        <authorList>
            <person name="Akdeniz Z."/>
        </authorList>
    </citation>
    <scope>NUCLEOTIDE SEQUENCE [LARGE SCALE GENOMIC DNA]</scope>
</reference>
<dbReference type="EMBL" id="CAXDID020000001">
    <property type="protein sequence ID" value="CAL5970767.1"/>
    <property type="molecule type" value="Genomic_DNA"/>
</dbReference>
<accession>A0ABP1GF71</accession>
<proteinExistence type="predicted"/>
<sequence>MQMESSSESPETMVLDQAVRTIYIGDSPAGYAFTKCYVEHHEFKKIKTSKNTYFNLYKKDSLLVLVPSCLDDVIITAKNSTKKNQQLMALMTIYKDAKLVTLGKPNYCVKDHCQVFGRNFEEIVVESDEMEIVKENVMKIYKQLKCEGFKDKLQQMCSVRSGIQGIYM</sequence>
<evidence type="ECO:0000313" key="2">
    <source>
        <dbReference type="Proteomes" id="UP001642409"/>
    </source>
</evidence>
<organism evidence="1 2">
    <name type="scientific">Hexamita inflata</name>
    <dbReference type="NCBI Taxonomy" id="28002"/>
    <lineage>
        <taxon>Eukaryota</taxon>
        <taxon>Metamonada</taxon>
        <taxon>Diplomonadida</taxon>
        <taxon>Hexamitidae</taxon>
        <taxon>Hexamitinae</taxon>
        <taxon>Hexamita</taxon>
    </lineage>
</organism>
<protein>
    <submittedName>
        <fullName evidence="1">Hypothetical_protein</fullName>
    </submittedName>
</protein>
<evidence type="ECO:0000313" key="1">
    <source>
        <dbReference type="EMBL" id="CAL5970767.1"/>
    </source>
</evidence>
<keyword evidence="2" id="KW-1185">Reference proteome</keyword>
<comment type="caution">
    <text evidence="1">The sequence shown here is derived from an EMBL/GenBank/DDBJ whole genome shotgun (WGS) entry which is preliminary data.</text>
</comment>
<name>A0ABP1GF71_9EUKA</name>
<gene>
    <name evidence="1" type="ORF">HINF_LOCUS707</name>
</gene>
<dbReference type="Proteomes" id="UP001642409">
    <property type="component" value="Unassembled WGS sequence"/>
</dbReference>